<dbReference type="SMART" id="SM00220">
    <property type="entry name" value="S_TKc"/>
    <property type="match status" value="1"/>
</dbReference>
<dbReference type="PANTHER" id="PTHR43289:SF6">
    <property type="entry name" value="SERINE_THREONINE-PROTEIN KINASE NEKL-3"/>
    <property type="match status" value="1"/>
</dbReference>
<dbReference type="GO" id="GO:0004674">
    <property type="term" value="F:protein serine/threonine kinase activity"/>
    <property type="evidence" value="ECO:0007669"/>
    <property type="project" value="TreeGrafter"/>
</dbReference>
<dbReference type="Pfam" id="PF00069">
    <property type="entry name" value="Pkinase"/>
    <property type="match status" value="1"/>
</dbReference>
<dbReference type="PROSITE" id="PS00108">
    <property type="entry name" value="PROTEIN_KINASE_ST"/>
    <property type="match status" value="1"/>
</dbReference>
<evidence type="ECO:0000313" key="8">
    <source>
        <dbReference type="EMBL" id="MBC3882012.1"/>
    </source>
</evidence>
<dbReference type="PANTHER" id="PTHR43289">
    <property type="entry name" value="MITOGEN-ACTIVATED PROTEIN KINASE KINASE KINASE 20-RELATED"/>
    <property type="match status" value="1"/>
</dbReference>
<feature type="domain" description="Protein kinase" evidence="7">
    <location>
        <begin position="79"/>
        <end position="355"/>
    </location>
</feature>
<comment type="caution">
    <text evidence="8">The sequence shown here is derived from an EMBL/GenBank/DDBJ whole genome shotgun (WGS) entry which is preliminary data.</text>
</comment>
<evidence type="ECO:0000313" key="9">
    <source>
        <dbReference type="Proteomes" id="UP000627446"/>
    </source>
</evidence>
<keyword evidence="9" id="KW-1185">Reference proteome</keyword>
<keyword evidence="4 5" id="KW-0067">ATP-binding</keyword>
<dbReference type="AlphaFoldDB" id="A0A923HMX9"/>
<dbReference type="Proteomes" id="UP000627446">
    <property type="component" value="Unassembled WGS sequence"/>
</dbReference>
<name>A0A923HMX9_9BURK</name>
<proteinExistence type="predicted"/>
<evidence type="ECO:0000259" key="7">
    <source>
        <dbReference type="PROSITE" id="PS50011"/>
    </source>
</evidence>
<evidence type="ECO:0000256" key="2">
    <source>
        <dbReference type="ARBA" id="ARBA00022741"/>
    </source>
</evidence>
<feature type="region of interest" description="Disordered" evidence="6">
    <location>
        <begin position="246"/>
        <end position="274"/>
    </location>
</feature>
<dbReference type="EMBL" id="JACOFZ010000003">
    <property type="protein sequence ID" value="MBC3882012.1"/>
    <property type="molecule type" value="Genomic_DNA"/>
</dbReference>
<protein>
    <submittedName>
        <fullName evidence="8">Protein kinase</fullName>
    </submittedName>
</protein>
<dbReference type="CDD" id="cd14014">
    <property type="entry name" value="STKc_PknB_like"/>
    <property type="match status" value="1"/>
</dbReference>
<keyword evidence="3 8" id="KW-0418">Kinase</keyword>
<dbReference type="GO" id="GO:0005524">
    <property type="term" value="F:ATP binding"/>
    <property type="evidence" value="ECO:0007669"/>
    <property type="project" value="UniProtKB-UniRule"/>
</dbReference>
<dbReference type="PROSITE" id="PS00107">
    <property type="entry name" value="PROTEIN_KINASE_ATP"/>
    <property type="match status" value="1"/>
</dbReference>
<dbReference type="SUPFAM" id="SSF56112">
    <property type="entry name" value="Protein kinase-like (PK-like)"/>
    <property type="match status" value="1"/>
</dbReference>
<reference evidence="8" key="1">
    <citation type="submission" date="2020-08" db="EMBL/GenBank/DDBJ databases">
        <title>Novel species isolated from subtropical streams in China.</title>
        <authorList>
            <person name="Lu H."/>
        </authorList>
    </citation>
    <scope>NUCLEOTIDE SEQUENCE</scope>
    <source>
        <strain evidence="8">LX22W</strain>
    </source>
</reference>
<dbReference type="InterPro" id="IPR011009">
    <property type="entry name" value="Kinase-like_dom_sf"/>
</dbReference>
<dbReference type="RefSeq" id="WP_186916335.1">
    <property type="nucleotide sequence ID" value="NZ_JACOFZ010000003.1"/>
</dbReference>
<accession>A0A923HMX9</accession>
<sequence length="441" mass="49381">MSTAIQQIRELRALHEEGLLNQDEFALRKNTILDTLFSLSKSKESDVKPASVVANKSLAGDTDLGYVAGQELSASHKHYRLIKLIGQGGMGQVWQVNDVSTELELGHAETLALKILAPEYSDSAIHRRLLIEEATLVRKLAHEHIVRVYDWGRDPATGNYFIVMECLQGQDVDHYLSKHLHQAEVAQSGIGLPQALNILMPVAHALAYAWDKYQLVHRDLKPGNLFLCKNGSVKLLDFGISARLRSHSQHPQDAQRKTEPHLKPGPHAGTAGYRAPEAGTHQQVYQRSLDVYAVAVMLYQMLTGAMPFPEQRLIHHQPAKPSKLNAGQWQALQKGFAWDPRQRHTDVLGLLQDITQQMQGSGIAPAFHDSDLRAQQRQQRKELEQQRRLQASQALIQLQAMVSKQYQANANSHASVPLLKTQWEASKTYLARMSTGTQKNT</sequence>
<keyword evidence="1" id="KW-0808">Transferase</keyword>
<feature type="compositionally biased region" description="Basic and acidic residues" evidence="6">
    <location>
        <begin position="253"/>
        <end position="262"/>
    </location>
</feature>
<gene>
    <name evidence="8" type="ORF">H8K36_11535</name>
</gene>
<organism evidence="8 9">
    <name type="scientific">Undibacterium nitidum</name>
    <dbReference type="NCBI Taxonomy" id="2762298"/>
    <lineage>
        <taxon>Bacteria</taxon>
        <taxon>Pseudomonadati</taxon>
        <taxon>Pseudomonadota</taxon>
        <taxon>Betaproteobacteria</taxon>
        <taxon>Burkholderiales</taxon>
        <taxon>Oxalobacteraceae</taxon>
        <taxon>Undibacterium</taxon>
    </lineage>
</organism>
<evidence type="ECO:0000256" key="6">
    <source>
        <dbReference type="SAM" id="MobiDB-lite"/>
    </source>
</evidence>
<keyword evidence="2 5" id="KW-0547">Nucleotide-binding</keyword>
<dbReference type="InterPro" id="IPR000719">
    <property type="entry name" value="Prot_kinase_dom"/>
</dbReference>
<dbReference type="Gene3D" id="3.30.200.20">
    <property type="entry name" value="Phosphorylase Kinase, domain 1"/>
    <property type="match status" value="1"/>
</dbReference>
<dbReference type="PROSITE" id="PS50011">
    <property type="entry name" value="PROTEIN_KINASE_DOM"/>
    <property type="match status" value="1"/>
</dbReference>
<dbReference type="InterPro" id="IPR008271">
    <property type="entry name" value="Ser/Thr_kinase_AS"/>
</dbReference>
<evidence type="ECO:0000256" key="5">
    <source>
        <dbReference type="PROSITE-ProRule" id="PRU10141"/>
    </source>
</evidence>
<dbReference type="Gene3D" id="1.10.510.10">
    <property type="entry name" value="Transferase(Phosphotransferase) domain 1"/>
    <property type="match status" value="1"/>
</dbReference>
<evidence type="ECO:0000256" key="1">
    <source>
        <dbReference type="ARBA" id="ARBA00022679"/>
    </source>
</evidence>
<evidence type="ECO:0000256" key="4">
    <source>
        <dbReference type="ARBA" id="ARBA00022840"/>
    </source>
</evidence>
<dbReference type="InterPro" id="IPR017441">
    <property type="entry name" value="Protein_kinase_ATP_BS"/>
</dbReference>
<evidence type="ECO:0000256" key="3">
    <source>
        <dbReference type="ARBA" id="ARBA00022777"/>
    </source>
</evidence>
<feature type="binding site" evidence="5">
    <location>
        <position position="114"/>
    </location>
    <ligand>
        <name>ATP</name>
        <dbReference type="ChEBI" id="CHEBI:30616"/>
    </ligand>
</feature>